<reference evidence="2" key="2">
    <citation type="submission" date="2016-04" db="EMBL/GenBank/DDBJ databases">
        <title>First Complete Genome Sequence of a Subdivision 6 Acidobacterium.</title>
        <authorList>
            <person name="Huang S."/>
            <person name="Vieira S."/>
            <person name="Bunk B."/>
            <person name="Riedel T."/>
            <person name="Sproeer C."/>
            <person name="Overmann J."/>
        </authorList>
    </citation>
    <scope>NUCLEOTIDE SEQUENCE [LARGE SCALE GENOMIC DNA]</scope>
    <source>
        <strain evidence="2">DSM 100886 HEG_-6_39</strain>
    </source>
</reference>
<dbReference type="KEGG" id="abac:LuPra_03563"/>
<dbReference type="Gene3D" id="3.50.50.60">
    <property type="entry name" value="FAD/NAD(P)-binding domain"/>
    <property type="match status" value="1"/>
</dbReference>
<dbReference type="Proteomes" id="UP000076079">
    <property type="component" value="Chromosome"/>
</dbReference>
<name>A0A143PQB5_LUTPR</name>
<dbReference type="STRING" id="1855912.LuPra_03563"/>
<evidence type="ECO:0000313" key="1">
    <source>
        <dbReference type="EMBL" id="AMY10333.1"/>
    </source>
</evidence>
<dbReference type="Gene3D" id="3.40.50.720">
    <property type="entry name" value="NAD(P)-binding Rossmann-like Domain"/>
    <property type="match status" value="1"/>
</dbReference>
<protein>
    <submittedName>
        <fullName evidence="1">Dihydropyrimidine dehydrogenase subunit A</fullName>
    </submittedName>
</protein>
<accession>A0A143PQB5</accession>
<reference evidence="1 2" key="1">
    <citation type="journal article" date="2016" name="Genome Announc.">
        <title>First Complete Genome Sequence of a Subdivision 6 Acidobacterium Strain.</title>
        <authorList>
            <person name="Huang S."/>
            <person name="Vieira S."/>
            <person name="Bunk B."/>
            <person name="Riedel T."/>
            <person name="Sproer C."/>
            <person name="Overmann J."/>
        </authorList>
    </citation>
    <scope>NUCLEOTIDE SEQUENCE [LARGE SCALE GENOMIC DNA]</scope>
    <source>
        <strain evidence="2">DSM 100886 HEG_-6_39</strain>
    </source>
</reference>
<dbReference type="PATRIC" id="fig|1813736.3.peg.3770"/>
<dbReference type="EMBL" id="CP015136">
    <property type="protein sequence ID" value="AMY10333.1"/>
    <property type="molecule type" value="Genomic_DNA"/>
</dbReference>
<proteinExistence type="predicted"/>
<dbReference type="OrthoDB" id="1404021at2"/>
<evidence type="ECO:0000313" key="2">
    <source>
        <dbReference type="Proteomes" id="UP000076079"/>
    </source>
</evidence>
<gene>
    <name evidence="1" type="ORF">LuPra_03563</name>
</gene>
<organism evidence="1 2">
    <name type="scientific">Luteitalea pratensis</name>
    <dbReference type="NCBI Taxonomy" id="1855912"/>
    <lineage>
        <taxon>Bacteria</taxon>
        <taxon>Pseudomonadati</taxon>
        <taxon>Acidobacteriota</taxon>
        <taxon>Vicinamibacteria</taxon>
        <taxon>Vicinamibacterales</taxon>
        <taxon>Vicinamibacteraceae</taxon>
        <taxon>Luteitalea</taxon>
    </lineage>
</organism>
<keyword evidence="2" id="KW-1185">Reference proteome</keyword>
<dbReference type="InterPro" id="IPR036188">
    <property type="entry name" value="FAD/NAD-bd_sf"/>
</dbReference>
<dbReference type="PRINTS" id="PR00419">
    <property type="entry name" value="ADXRDTASE"/>
</dbReference>
<dbReference type="AlphaFoldDB" id="A0A143PQB5"/>
<dbReference type="SUPFAM" id="SSF51971">
    <property type="entry name" value="Nucleotide-binding domain"/>
    <property type="match status" value="1"/>
</dbReference>
<dbReference type="RefSeq" id="WP_110171981.1">
    <property type="nucleotide sequence ID" value="NZ_CP015136.1"/>
</dbReference>
<sequence length="452" mass="49434">MVDANRHVVAIFGGASAGSTAAEILAARGIEVIVFEQNLRPYGKIEDGLPRWHRDQRRMEYKRIDGKLDRPGVHVVPRTRLGTDIQFDDVVRWGFSAVLLANGAWRDRPLDIPGAEAWVDRGLVYQNPFIYWFNHAQEAAYAGRRYTIPPGAICIGGGLASIDVVKVFQLELYGQALAARGIDVTMHDLEHAGIPATCLKHGITDPAALGVEDSWLVYRRRVEDMPVATAPPGASAEQLLKIEVVRKKLLAKAQERYLFRVRPLALPVALLTDDDHVVGVRFVETEMRDGKAVAREERPFELHSSLVVSSIGSLPEPLPGIVMKGTFYDYADWDTGAYAPVPGVFGVGNVVTGRGNIKASEHHAKDVAHWLTEHYLGVQATDVARSIEGLSKGSEARAEAAATQVADYVETRPLLAAAAADALLDRIRARQAEVGYHGYASWMATVTPPDAE</sequence>